<dbReference type="Proteomes" id="UP000297245">
    <property type="component" value="Unassembled WGS sequence"/>
</dbReference>
<feature type="compositionally biased region" description="Low complexity" evidence="1">
    <location>
        <begin position="7"/>
        <end position="20"/>
    </location>
</feature>
<organism evidence="2 3">
    <name type="scientific">Dendrothele bispora (strain CBS 962.96)</name>
    <dbReference type="NCBI Taxonomy" id="1314807"/>
    <lineage>
        <taxon>Eukaryota</taxon>
        <taxon>Fungi</taxon>
        <taxon>Dikarya</taxon>
        <taxon>Basidiomycota</taxon>
        <taxon>Agaricomycotina</taxon>
        <taxon>Agaricomycetes</taxon>
        <taxon>Agaricomycetidae</taxon>
        <taxon>Agaricales</taxon>
        <taxon>Agaricales incertae sedis</taxon>
        <taxon>Dendrothele</taxon>
    </lineage>
</organism>
<protein>
    <submittedName>
        <fullName evidence="2">Uncharacterized protein</fullName>
    </submittedName>
</protein>
<feature type="compositionally biased region" description="Basic residues" evidence="1">
    <location>
        <begin position="89"/>
        <end position="105"/>
    </location>
</feature>
<dbReference type="AlphaFoldDB" id="A0A4S8LK98"/>
<feature type="region of interest" description="Disordered" evidence="1">
    <location>
        <begin position="1"/>
        <end position="119"/>
    </location>
</feature>
<evidence type="ECO:0000313" key="3">
    <source>
        <dbReference type="Proteomes" id="UP000297245"/>
    </source>
</evidence>
<keyword evidence="3" id="KW-1185">Reference proteome</keyword>
<gene>
    <name evidence="2" type="ORF">K435DRAFT_865657</name>
</gene>
<name>A0A4S8LK98_DENBC</name>
<feature type="compositionally biased region" description="Polar residues" evidence="1">
    <location>
        <begin position="65"/>
        <end position="86"/>
    </location>
</feature>
<accession>A0A4S8LK98</accession>
<feature type="compositionally biased region" description="Polar residues" evidence="1">
    <location>
        <begin position="37"/>
        <end position="55"/>
    </location>
</feature>
<evidence type="ECO:0000313" key="2">
    <source>
        <dbReference type="EMBL" id="THU89068.1"/>
    </source>
</evidence>
<dbReference type="EMBL" id="ML179383">
    <property type="protein sequence ID" value="THU89068.1"/>
    <property type="molecule type" value="Genomic_DNA"/>
</dbReference>
<reference evidence="2 3" key="1">
    <citation type="journal article" date="2019" name="Nat. Ecol. Evol.">
        <title>Megaphylogeny resolves global patterns of mushroom evolution.</title>
        <authorList>
            <person name="Varga T."/>
            <person name="Krizsan K."/>
            <person name="Foldi C."/>
            <person name="Dima B."/>
            <person name="Sanchez-Garcia M."/>
            <person name="Sanchez-Ramirez S."/>
            <person name="Szollosi G.J."/>
            <person name="Szarkandi J.G."/>
            <person name="Papp V."/>
            <person name="Albert L."/>
            <person name="Andreopoulos W."/>
            <person name="Angelini C."/>
            <person name="Antonin V."/>
            <person name="Barry K.W."/>
            <person name="Bougher N.L."/>
            <person name="Buchanan P."/>
            <person name="Buyck B."/>
            <person name="Bense V."/>
            <person name="Catcheside P."/>
            <person name="Chovatia M."/>
            <person name="Cooper J."/>
            <person name="Damon W."/>
            <person name="Desjardin D."/>
            <person name="Finy P."/>
            <person name="Geml J."/>
            <person name="Haridas S."/>
            <person name="Hughes K."/>
            <person name="Justo A."/>
            <person name="Karasinski D."/>
            <person name="Kautmanova I."/>
            <person name="Kiss B."/>
            <person name="Kocsube S."/>
            <person name="Kotiranta H."/>
            <person name="LaButti K.M."/>
            <person name="Lechner B.E."/>
            <person name="Liimatainen K."/>
            <person name="Lipzen A."/>
            <person name="Lukacs Z."/>
            <person name="Mihaltcheva S."/>
            <person name="Morgado L.N."/>
            <person name="Niskanen T."/>
            <person name="Noordeloos M.E."/>
            <person name="Ohm R.A."/>
            <person name="Ortiz-Santana B."/>
            <person name="Ovrebo C."/>
            <person name="Racz N."/>
            <person name="Riley R."/>
            <person name="Savchenko A."/>
            <person name="Shiryaev A."/>
            <person name="Soop K."/>
            <person name="Spirin V."/>
            <person name="Szebenyi C."/>
            <person name="Tomsovsky M."/>
            <person name="Tulloss R.E."/>
            <person name="Uehling J."/>
            <person name="Grigoriev I.V."/>
            <person name="Vagvolgyi C."/>
            <person name="Papp T."/>
            <person name="Martin F.M."/>
            <person name="Miettinen O."/>
            <person name="Hibbett D.S."/>
            <person name="Nagy L.G."/>
        </authorList>
    </citation>
    <scope>NUCLEOTIDE SEQUENCE [LARGE SCALE GENOMIC DNA]</scope>
    <source>
        <strain evidence="2 3">CBS 962.96</strain>
    </source>
</reference>
<evidence type="ECO:0000256" key="1">
    <source>
        <dbReference type="SAM" id="MobiDB-lite"/>
    </source>
</evidence>
<sequence>MSSIANDGDAPSPADACDSDTVPGGADNTATAPPPTQSETPASASVDSAPAQTPSLAPAPGANSIPLSTSFINNTVTGVNGQSVMVSQRPRKKRKDAGVPRKKRAVANQNDRPAAVPAA</sequence>
<proteinExistence type="predicted"/>